<reference evidence="7 8" key="1">
    <citation type="submission" date="2019-01" db="EMBL/GenBank/DDBJ databases">
        <title>Whole Genome of Ornithobacterium rhinotracheale FARPER-174b.</title>
        <authorList>
            <person name="Tataje-Lavanda L.A."/>
            <person name="Montalvan A."/>
            <person name="Montesinos R."/>
            <person name="Zimic M."/>
            <person name="Fernandez-Sanchez M."/>
            <person name="Fernandez-Diaz M."/>
        </authorList>
    </citation>
    <scope>NUCLEOTIDE SEQUENCE [LARGE SCALE GENOMIC DNA]</scope>
    <source>
        <strain evidence="7 8">FARPER-174b</strain>
    </source>
</reference>
<dbReference type="CDD" id="cd07560">
    <property type="entry name" value="Peptidase_S41_CPP"/>
    <property type="match status" value="1"/>
</dbReference>
<dbReference type="EMBL" id="CP035107">
    <property type="protein sequence ID" value="QAR31346.1"/>
    <property type="molecule type" value="Genomic_DNA"/>
</dbReference>
<keyword evidence="4 5" id="KW-0720">Serine protease</keyword>
<evidence type="ECO:0000256" key="1">
    <source>
        <dbReference type="ARBA" id="ARBA00009179"/>
    </source>
</evidence>
<dbReference type="InterPro" id="IPR036034">
    <property type="entry name" value="PDZ_sf"/>
</dbReference>
<dbReference type="GO" id="GO:0008236">
    <property type="term" value="F:serine-type peptidase activity"/>
    <property type="evidence" value="ECO:0007669"/>
    <property type="project" value="UniProtKB-KW"/>
</dbReference>
<dbReference type="Pfam" id="PF17804">
    <property type="entry name" value="TSP_NTD"/>
    <property type="match status" value="1"/>
</dbReference>
<dbReference type="SUPFAM" id="SSF52096">
    <property type="entry name" value="ClpP/crotonase"/>
    <property type="match status" value="1"/>
</dbReference>
<dbReference type="Pfam" id="PF11818">
    <property type="entry name" value="DUF3340"/>
    <property type="match status" value="1"/>
</dbReference>
<dbReference type="OrthoDB" id="9812068at2"/>
<dbReference type="PROSITE" id="PS50106">
    <property type="entry name" value="PDZ"/>
    <property type="match status" value="1"/>
</dbReference>
<evidence type="ECO:0000256" key="3">
    <source>
        <dbReference type="ARBA" id="ARBA00022801"/>
    </source>
</evidence>
<evidence type="ECO:0000256" key="2">
    <source>
        <dbReference type="ARBA" id="ARBA00022670"/>
    </source>
</evidence>
<proteinExistence type="inferred from homology"/>
<keyword evidence="3 5" id="KW-0378">Hydrolase</keyword>
<dbReference type="InterPro" id="IPR040573">
    <property type="entry name" value="TSP_N"/>
</dbReference>
<gene>
    <name evidence="7" type="ORF">EQP59_08340</name>
</gene>
<feature type="domain" description="PDZ" evidence="6">
    <location>
        <begin position="265"/>
        <end position="349"/>
    </location>
</feature>
<dbReference type="RefSeq" id="WP_128501780.1">
    <property type="nucleotide sequence ID" value="NZ_CP035107.1"/>
</dbReference>
<name>A0A3R5UWE3_ORNRH</name>
<dbReference type="SUPFAM" id="SSF50156">
    <property type="entry name" value="PDZ domain-like"/>
    <property type="match status" value="1"/>
</dbReference>
<sequence length="709" mass="81802">MKYLQKTYVLLAFLSMTLLAFCYCSPFPLGGGRDAIDKEIIKNVRRILTHLHYSPQEINDEFSEKVYDRYLENLDNLKTFFKGSDIAFFNQYRDKLDDAFRNEDLTFYHQSIDTLYNRIEELKELTNEFTQKPFDFTKNENFNYDYKNTTYPQTQKEWEDRWRQRLKYSTLQEIMILEQSAKDTAYWKKQDSIGVKPETFDPRNKTFAQIEAEARKKVAENISEYFRRFKARKKSEWNSIYINAFTHQYDPHTDYFSPKENEDFEVAMSGQIEGIGAQLMDKKGYPTITKVVVGGPAWKQGDLEVDDQITKVAQEGEEPVNVVGMLLEDAIRLIRGKKGSKVILTVKKKDGSFKQIPIVRDIIELEETFAKSAVVTDDKGNKYGVLNLPSFYLNYDGKGHDASDDVKKQIEYLKESGIKGLVFDLRNNGGGDLSECVEIVGHFIPKGPVVQVRMSNGAEKEYDDDVAGTLWDGPMVVMVNEFSASASEIMAAALQDYKRAVIVGSPQTYGKGTVQTIKPISWFLQNDSEYGALKFTIQKFYRVNGGSTQLKGVASDIVIPDRYTYLDISEGAENSALPWDQIEPAKYNVWSKPIDMAKIKANSKARLYKMKQIQEIEEYAQWMKKIDKEKSAPLNYKKFKADFDQKELQAKKFENLSKYTNGLKITSPKYEQNLVKKDTVLQARRKDWHKALGKDIYLQESINVLRDIK</sequence>
<accession>A0A3R5UWE3</accession>
<dbReference type="InterPro" id="IPR020992">
    <property type="entry name" value="Tail_Prtase_C"/>
</dbReference>
<evidence type="ECO:0000313" key="7">
    <source>
        <dbReference type="EMBL" id="QAR31346.1"/>
    </source>
</evidence>
<dbReference type="CDD" id="cd06782">
    <property type="entry name" value="cpPDZ_CPP-like"/>
    <property type="match status" value="1"/>
</dbReference>
<dbReference type="SMART" id="SM00228">
    <property type="entry name" value="PDZ"/>
    <property type="match status" value="1"/>
</dbReference>
<dbReference type="Proteomes" id="UP000287701">
    <property type="component" value="Chromosome"/>
</dbReference>
<dbReference type="GO" id="GO:0006508">
    <property type="term" value="P:proteolysis"/>
    <property type="evidence" value="ECO:0007669"/>
    <property type="project" value="UniProtKB-KW"/>
</dbReference>
<organism evidence="7 8">
    <name type="scientific">Ornithobacterium rhinotracheale</name>
    <dbReference type="NCBI Taxonomy" id="28251"/>
    <lineage>
        <taxon>Bacteria</taxon>
        <taxon>Pseudomonadati</taxon>
        <taxon>Bacteroidota</taxon>
        <taxon>Flavobacteriia</taxon>
        <taxon>Flavobacteriales</taxon>
        <taxon>Weeksellaceae</taxon>
        <taxon>Ornithobacterium</taxon>
    </lineage>
</organism>
<dbReference type="Gene3D" id="3.90.226.10">
    <property type="entry name" value="2-enoyl-CoA Hydratase, Chain A, domain 1"/>
    <property type="match status" value="1"/>
</dbReference>
<evidence type="ECO:0000259" key="6">
    <source>
        <dbReference type="PROSITE" id="PS50106"/>
    </source>
</evidence>
<dbReference type="GO" id="GO:0004175">
    <property type="term" value="F:endopeptidase activity"/>
    <property type="evidence" value="ECO:0007669"/>
    <property type="project" value="TreeGrafter"/>
</dbReference>
<dbReference type="InterPro" id="IPR029045">
    <property type="entry name" value="ClpP/crotonase-like_dom_sf"/>
</dbReference>
<dbReference type="Pfam" id="PF00595">
    <property type="entry name" value="PDZ"/>
    <property type="match status" value="1"/>
</dbReference>
<dbReference type="InterPro" id="IPR001478">
    <property type="entry name" value="PDZ"/>
</dbReference>
<dbReference type="GO" id="GO:0007165">
    <property type="term" value="P:signal transduction"/>
    <property type="evidence" value="ECO:0007669"/>
    <property type="project" value="TreeGrafter"/>
</dbReference>
<evidence type="ECO:0000256" key="4">
    <source>
        <dbReference type="ARBA" id="ARBA00022825"/>
    </source>
</evidence>
<dbReference type="PANTHER" id="PTHR32060:SF22">
    <property type="entry name" value="CARBOXYL-TERMINAL-PROCESSING PEPTIDASE 3, CHLOROPLASTIC"/>
    <property type="match status" value="1"/>
</dbReference>
<protein>
    <submittedName>
        <fullName evidence="7">Tail-specific protease</fullName>
    </submittedName>
</protein>
<dbReference type="PANTHER" id="PTHR32060">
    <property type="entry name" value="TAIL-SPECIFIC PROTEASE"/>
    <property type="match status" value="1"/>
</dbReference>
<dbReference type="NCBIfam" id="TIGR00225">
    <property type="entry name" value="prc"/>
    <property type="match status" value="1"/>
</dbReference>
<keyword evidence="2 5" id="KW-0645">Protease</keyword>
<dbReference type="AlphaFoldDB" id="A0A3R5UWE3"/>
<dbReference type="Gene3D" id="2.30.42.10">
    <property type="match status" value="1"/>
</dbReference>
<dbReference type="InterPro" id="IPR004447">
    <property type="entry name" value="Peptidase_S41A"/>
</dbReference>
<comment type="similarity">
    <text evidence="1 5">Belongs to the peptidase S41A family.</text>
</comment>
<dbReference type="InterPro" id="IPR005151">
    <property type="entry name" value="Tail-specific_protease"/>
</dbReference>
<evidence type="ECO:0000256" key="5">
    <source>
        <dbReference type="RuleBase" id="RU004404"/>
    </source>
</evidence>
<dbReference type="GO" id="GO:0030288">
    <property type="term" value="C:outer membrane-bounded periplasmic space"/>
    <property type="evidence" value="ECO:0007669"/>
    <property type="project" value="TreeGrafter"/>
</dbReference>
<dbReference type="Pfam" id="PF03572">
    <property type="entry name" value="Peptidase_S41"/>
    <property type="match status" value="1"/>
</dbReference>
<evidence type="ECO:0000313" key="8">
    <source>
        <dbReference type="Proteomes" id="UP000287701"/>
    </source>
</evidence>
<dbReference type="SMART" id="SM00245">
    <property type="entry name" value="TSPc"/>
    <property type="match status" value="1"/>
</dbReference>